<dbReference type="OrthoDB" id="167668at2759"/>
<name>A0A8S3SDK1_MYTED</name>
<dbReference type="Gene3D" id="3.40.50.12350">
    <property type="match status" value="1"/>
</dbReference>
<keyword evidence="10" id="KW-1185">Reference proteome</keyword>
<gene>
    <name evidence="9" type="ORF">MEDL_32183</name>
</gene>
<dbReference type="GO" id="GO:0004725">
    <property type="term" value="F:protein tyrosine phosphatase activity"/>
    <property type="evidence" value="ECO:0007669"/>
    <property type="project" value="UniProtKB-EC"/>
</dbReference>
<dbReference type="InterPro" id="IPR028472">
    <property type="entry name" value="EYA"/>
</dbReference>
<dbReference type="EC" id="3.1.3.48" evidence="8"/>
<evidence type="ECO:0000256" key="7">
    <source>
        <dbReference type="PIRSR" id="PIRSR628472-2"/>
    </source>
</evidence>
<keyword evidence="5 8" id="KW-0904">Protein phosphatase</keyword>
<keyword evidence="8" id="KW-0804">Transcription</keyword>
<evidence type="ECO:0000313" key="9">
    <source>
        <dbReference type="EMBL" id="CAG2218544.1"/>
    </source>
</evidence>
<keyword evidence="2 7" id="KW-0479">Metal-binding</keyword>
<dbReference type="PANTHER" id="PTHR10190">
    <property type="entry name" value="EYES ABSENT"/>
    <property type="match status" value="1"/>
</dbReference>
<organism evidence="9 10">
    <name type="scientific">Mytilus edulis</name>
    <name type="common">Blue mussel</name>
    <dbReference type="NCBI Taxonomy" id="6550"/>
    <lineage>
        <taxon>Eukaryota</taxon>
        <taxon>Metazoa</taxon>
        <taxon>Spiralia</taxon>
        <taxon>Lophotrochozoa</taxon>
        <taxon>Mollusca</taxon>
        <taxon>Bivalvia</taxon>
        <taxon>Autobranchia</taxon>
        <taxon>Pteriomorphia</taxon>
        <taxon>Mytilida</taxon>
        <taxon>Mytiloidea</taxon>
        <taxon>Mytilidae</taxon>
        <taxon>Mytilinae</taxon>
        <taxon>Mytilus</taxon>
    </lineage>
</organism>
<comment type="similarity">
    <text evidence="1 8">Belongs to the HAD-like hydrolase superfamily. EYA family.</text>
</comment>
<dbReference type="NCBIfam" id="TIGR01658">
    <property type="entry name" value="EYA-cons_domain"/>
    <property type="match status" value="1"/>
</dbReference>
<dbReference type="AlphaFoldDB" id="A0A8S3SDK1"/>
<dbReference type="GO" id="GO:2001240">
    <property type="term" value="P:negative regulation of extrinsic apoptotic signaling pathway in absence of ligand"/>
    <property type="evidence" value="ECO:0007669"/>
    <property type="project" value="TreeGrafter"/>
</dbReference>
<dbReference type="Proteomes" id="UP000683360">
    <property type="component" value="Unassembled WGS sequence"/>
</dbReference>
<comment type="catalytic activity">
    <reaction evidence="6 8">
        <text>O-phospho-L-tyrosyl-[protein] + H2O = L-tyrosyl-[protein] + phosphate</text>
        <dbReference type="Rhea" id="RHEA:10684"/>
        <dbReference type="Rhea" id="RHEA-COMP:10136"/>
        <dbReference type="Rhea" id="RHEA-COMP:20101"/>
        <dbReference type="ChEBI" id="CHEBI:15377"/>
        <dbReference type="ChEBI" id="CHEBI:43474"/>
        <dbReference type="ChEBI" id="CHEBI:46858"/>
        <dbReference type="ChEBI" id="CHEBI:61978"/>
        <dbReference type="EC" id="3.1.3.48"/>
    </reaction>
</comment>
<keyword evidence="8" id="KW-0805">Transcription regulation</keyword>
<dbReference type="PANTHER" id="PTHR10190:SF16">
    <property type="entry name" value="DEVELOPMENTAL PROTEIN EYES ABSENT"/>
    <property type="match status" value="1"/>
</dbReference>
<evidence type="ECO:0000256" key="1">
    <source>
        <dbReference type="ARBA" id="ARBA00010501"/>
    </source>
</evidence>
<comment type="caution">
    <text evidence="9">The sequence shown here is derived from an EMBL/GenBank/DDBJ whole genome shotgun (WGS) entry which is preliminary data.</text>
</comment>
<keyword evidence="4 7" id="KW-0460">Magnesium</keyword>
<evidence type="ECO:0000256" key="5">
    <source>
        <dbReference type="ARBA" id="ARBA00022912"/>
    </source>
</evidence>
<dbReference type="InterPro" id="IPR006545">
    <property type="entry name" value="EYA_dom"/>
</dbReference>
<evidence type="ECO:0000313" key="10">
    <source>
        <dbReference type="Proteomes" id="UP000683360"/>
    </source>
</evidence>
<accession>A0A8S3SDK1</accession>
<comment type="cofactor">
    <cofactor evidence="7 8">
        <name>Mg(2+)</name>
        <dbReference type="ChEBI" id="CHEBI:18420"/>
    </cofactor>
    <text evidence="7 8">Binds 1 Mg(2+) ion per subunit.</text>
</comment>
<dbReference type="GO" id="GO:0030154">
    <property type="term" value="P:cell differentiation"/>
    <property type="evidence" value="ECO:0007669"/>
    <property type="project" value="TreeGrafter"/>
</dbReference>
<dbReference type="EMBL" id="CAJPWZ010001600">
    <property type="protein sequence ID" value="CAG2218544.1"/>
    <property type="molecule type" value="Genomic_DNA"/>
</dbReference>
<proteinExistence type="inferred from homology"/>
<dbReference type="InterPro" id="IPR038102">
    <property type="entry name" value="EYA_dom_sf"/>
</dbReference>
<keyword evidence="3 8" id="KW-0378">Hydrolase</keyword>
<evidence type="ECO:0000256" key="3">
    <source>
        <dbReference type="ARBA" id="ARBA00022801"/>
    </source>
</evidence>
<protein>
    <recommendedName>
        <fullName evidence="8">Eyes absent homolog</fullName>
        <ecNumber evidence="8">3.1.3.48</ecNumber>
    </recommendedName>
</protein>
<dbReference type="GO" id="GO:0046872">
    <property type="term" value="F:metal ion binding"/>
    <property type="evidence" value="ECO:0007669"/>
    <property type="project" value="UniProtKB-KW"/>
</dbReference>
<dbReference type="GO" id="GO:0045739">
    <property type="term" value="P:positive regulation of DNA repair"/>
    <property type="evidence" value="ECO:0007669"/>
    <property type="project" value="TreeGrafter"/>
</dbReference>
<dbReference type="GO" id="GO:0005634">
    <property type="term" value="C:nucleus"/>
    <property type="evidence" value="ECO:0007669"/>
    <property type="project" value="TreeGrafter"/>
</dbReference>
<sequence>MASLSYSKKAKGPCWTFISDEDNNVFVFRFGKKMEVNGYTFPRVISLELVTEEQLQETSLEIPISDAIYIMFADQKQVILKVSNFRSTKGEFTEEFKIPRQALHSLKSIFSLTTKIQNLSVFVELIPDANDLDDTGISTCMMTEDSEVIPDTQHCAKTPQSTRKIHIPPIMSLPVSANTSVDVHENEQSMNEICNKVFEGTYRVKLSQISDAPDEIRFQDVDEMFVKEMKNDIKEFSSPQPLALLLVNQSNLDVHSGNLTNVNDEKYVCIGGNHLRSAYQLCGKEFADAKIYTGLTDEECLIVSRVYNDMGHFIKKMTNLDLILLLRRQLNPKTSERTTDVNIIKEWRSRISQILPKERKFEEIKGYRMLQKKIIQSKELKWTEVVGKFYDGNDEEAENTLHPVGSYTYENSSETFLLFILMNNCMSQSSEFDNYIKNMTDCQDGDENTLSDKQYKFLAVKELRAADFIFLAEEEVKEETIRKIHAKNIERSIPKYTIASFTQLNKETEKVADYCYGKIAINVQQKKGSESHFTDLQEMHVAQFGSKTVTTLPGKTAKQYFCLKNLNDLSEIFNLFCHHLDILGCQHPDIFGFQHPDILGCQHPDILGCQHPDIPGCQHPDILGCQDPDIWGCQHPDILGCQHPDILGCQHPDIPGCQHPDILGCQHPDIWGCQHPDILGCQHPDIWDSIRHLGMPASRHFGMPVSRYFMAGYNFAVDGFHAAATNPNVLAGMRGGVDWMRKLAFRYRRIKEIYNSYRNNVGGLIGQQKRDNWLQVRQDIETLTDNWLTLALKCLQIINSRSNCVNVLVTTTQLVPALAKVLLYGLGGVFNIENVYSATKIGKDSCFDRIVARFGRKCTYVVVGDGRDEEQASKQMNFPFWRISNHSDLAALNHALELNYL</sequence>
<evidence type="ECO:0000256" key="4">
    <source>
        <dbReference type="ARBA" id="ARBA00022842"/>
    </source>
</evidence>
<evidence type="ECO:0000256" key="8">
    <source>
        <dbReference type="RuleBase" id="RU362036"/>
    </source>
</evidence>
<evidence type="ECO:0000256" key="6">
    <source>
        <dbReference type="ARBA" id="ARBA00051722"/>
    </source>
</evidence>
<reference evidence="9" key="1">
    <citation type="submission" date="2021-03" db="EMBL/GenBank/DDBJ databases">
        <authorList>
            <person name="Bekaert M."/>
        </authorList>
    </citation>
    <scope>NUCLEOTIDE SEQUENCE</scope>
</reference>
<evidence type="ECO:0000256" key="2">
    <source>
        <dbReference type="ARBA" id="ARBA00022723"/>
    </source>
</evidence>
<feature type="binding site" evidence="7">
    <location>
        <position position="865"/>
    </location>
    <ligand>
        <name>Mg(2+)</name>
        <dbReference type="ChEBI" id="CHEBI:18420"/>
    </ligand>
</feature>